<dbReference type="Pfam" id="PF00135">
    <property type="entry name" value="COesterase"/>
    <property type="match status" value="1"/>
</dbReference>
<dbReference type="InterPro" id="IPR029058">
    <property type="entry name" value="AB_hydrolase_fold"/>
</dbReference>
<sequence>MFRRIRIAGFAAALVAAAACGAPSASAHPRPGCTTRTSLGLVAGTARAGICAFRGIPYAAPPVGDRRFRPPQPVRPWHGTLTADDDTRVCPQERDEMSEDYPDRRQIYADEDCLYLNVWTPRPDRAKRPVIVFIHGGAARFGTANEPRYDGTRLATSGDAVVVSLNYRLGVFGWTELGGVDPSYRGSGNNGLRDQIAALTWVRQHVADFGGDPSQVTAVGESEGAFSLSAMLATDHPERLFRRVILESGNGSLVHSAAMERKLAASFPVRSIARLKAMSTTELIDLGNKAAASLPGSAGGALYFGPYVDGTLVRGSVTRRVAAGNARGVDLLIGTNKDEMNFFGQYDPRGLDRLAAEYDGFFPPELAARRPRMTAVYRKRRTARDAALAMFTDQGLRVPATRLAEAQSRWRPTYAYEFDWRPPKGVGAVHTIELPFVFGTLRFTGIEGGAEALKTDRARLTRLSDQMVDAWTSFARTGDPNGRRTVARPSWPAYQVPRRTTMMWNLRPGTAKDPRGAERALWDGYPFDAFDL</sequence>
<dbReference type="PROSITE" id="PS51257">
    <property type="entry name" value="PROKAR_LIPOPROTEIN"/>
    <property type="match status" value="1"/>
</dbReference>
<organism evidence="5 6">
    <name type="scientific">Actinoallomurus oryzae</name>
    <dbReference type="NCBI Taxonomy" id="502180"/>
    <lineage>
        <taxon>Bacteria</taxon>
        <taxon>Bacillati</taxon>
        <taxon>Actinomycetota</taxon>
        <taxon>Actinomycetes</taxon>
        <taxon>Streptosporangiales</taxon>
        <taxon>Thermomonosporaceae</taxon>
        <taxon>Actinoallomurus</taxon>
    </lineage>
</organism>
<keyword evidence="6" id="KW-1185">Reference proteome</keyword>
<dbReference type="RefSeq" id="WP_345472939.1">
    <property type="nucleotide sequence ID" value="NZ_BAABHF010000048.1"/>
</dbReference>
<feature type="chain" id="PRO_5045987314" evidence="3">
    <location>
        <begin position="28"/>
        <end position="532"/>
    </location>
</feature>
<feature type="domain" description="Carboxylesterase type B" evidence="4">
    <location>
        <begin position="36"/>
        <end position="508"/>
    </location>
</feature>
<accession>A0ABP8QY78</accession>
<feature type="region of interest" description="Disordered" evidence="2">
    <location>
        <begin position="64"/>
        <end position="85"/>
    </location>
</feature>
<dbReference type="InterPro" id="IPR050654">
    <property type="entry name" value="AChE-related_enzymes"/>
</dbReference>
<dbReference type="SUPFAM" id="SSF53474">
    <property type="entry name" value="alpha/beta-Hydrolases"/>
    <property type="match status" value="1"/>
</dbReference>
<comment type="caution">
    <text evidence="5">The sequence shown here is derived from an EMBL/GenBank/DDBJ whole genome shotgun (WGS) entry which is preliminary data.</text>
</comment>
<dbReference type="InterPro" id="IPR002018">
    <property type="entry name" value="CarbesteraseB"/>
</dbReference>
<keyword evidence="3" id="KW-0732">Signal</keyword>
<evidence type="ECO:0000313" key="5">
    <source>
        <dbReference type="EMBL" id="GAA4513083.1"/>
    </source>
</evidence>
<name>A0ABP8QY78_9ACTN</name>
<protein>
    <submittedName>
        <fullName evidence="5">Carboxylesterase family protein</fullName>
    </submittedName>
</protein>
<evidence type="ECO:0000256" key="3">
    <source>
        <dbReference type="SAM" id="SignalP"/>
    </source>
</evidence>
<evidence type="ECO:0000313" key="6">
    <source>
        <dbReference type="Proteomes" id="UP001500503"/>
    </source>
</evidence>
<evidence type="ECO:0000259" key="4">
    <source>
        <dbReference type="Pfam" id="PF00135"/>
    </source>
</evidence>
<evidence type="ECO:0000256" key="2">
    <source>
        <dbReference type="SAM" id="MobiDB-lite"/>
    </source>
</evidence>
<dbReference type="InterPro" id="IPR019819">
    <property type="entry name" value="Carboxylesterase_B_CS"/>
</dbReference>
<dbReference type="Proteomes" id="UP001500503">
    <property type="component" value="Unassembled WGS sequence"/>
</dbReference>
<dbReference type="PANTHER" id="PTHR43918">
    <property type="entry name" value="ACETYLCHOLINESTERASE"/>
    <property type="match status" value="1"/>
</dbReference>
<dbReference type="PROSITE" id="PS00941">
    <property type="entry name" value="CARBOXYLESTERASE_B_2"/>
    <property type="match status" value="1"/>
</dbReference>
<reference evidence="6" key="1">
    <citation type="journal article" date="2019" name="Int. J. Syst. Evol. Microbiol.">
        <title>The Global Catalogue of Microorganisms (GCM) 10K type strain sequencing project: providing services to taxonomists for standard genome sequencing and annotation.</title>
        <authorList>
            <consortium name="The Broad Institute Genomics Platform"/>
            <consortium name="The Broad Institute Genome Sequencing Center for Infectious Disease"/>
            <person name="Wu L."/>
            <person name="Ma J."/>
        </authorList>
    </citation>
    <scope>NUCLEOTIDE SEQUENCE [LARGE SCALE GENOMIC DNA]</scope>
    <source>
        <strain evidence="6">JCM 17933</strain>
    </source>
</reference>
<proteinExistence type="predicted"/>
<gene>
    <name evidence="5" type="ORF">GCM10023191_079650</name>
</gene>
<dbReference type="EMBL" id="BAABHF010000048">
    <property type="protein sequence ID" value="GAA4513083.1"/>
    <property type="molecule type" value="Genomic_DNA"/>
</dbReference>
<evidence type="ECO:0000256" key="1">
    <source>
        <dbReference type="ARBA" id="ARBA00022801"/>
    </source>
</evidence>
<feature type="signal peptide" evidence="3">
    <location>
        <begin position="1"/>
        <end position="27"/>
    </location>
</feature>
<dbReference type="PANTHER" id="PTHR43918:SF4">
    <property type="entry name" value="CARBOXYLIC ESTER HYDROLASE"/>
    <property type="match status" value="1"/>
</dbReference>
<dbReference type="Gene3D" id="3.40.50.1820">
    <property type="entry name" value="alpha/beta hydrolase"/>
    <property type="match status" value="1"/>
</dbReference>
<keyword evidence="1" id="KW-0378">Hydrolase</keyword>